<dbReference type="AlphaFoldDB" id="A0A8B6M7Y9"/>
<dbReference type="RefSeq" id="WP_174512849.1">
    <property type="nucleotide sequence ID" value="NZ_CABFMQ020000087.1"/>
</dbReference>
<dbReference type="Proteomes" id="UP000485880">
    <property type="component" value="Unassembled WGS sequence"/>
</dbReference>
<gene>
    <name evidence="1" type="ORF">MPC4_30101</name>
</gene>
<evidence type="ECO:0000313" key="2">
    <source>
        <dbReference type="Proteomes" id="UP000485880"/>
    </source>
</evidence>
<name>A0A8B6M7Y9_METTU</name>
<proteinExistence type="predicted"/>
<reference evidence="1 2" key="1">
    <citation type="submission" date="2019-05" db="EMBL/GenBank/DDBJ databases">
        <authorList>
            <person name="Farhan Ul Haque M."/>
        </authorList>
    </citation>
    <scope>NUCLEOTIDE SEQUENCE [LARGE SCALE GENOMIC DNA]</scope>
    <source>
        <strain evidence="1">2</strain>
    </source>
</reference>
<comment type="caution">
    <text evidence="1">The sequence shown here is derived from an EMBL/GenBank/DDBJ whole genome shotgun (WGS) entry which is preliminary data.</text>
</comment>
<dbReference type="EMBL" id="CABFMQ020000087">
    <property type="protein sequence ID" value="VTZ50917.1"/>
    <property type="molecule type" value="Genomic_DNA"/>
</dbReference>
<sequence>MRSFFRAALFVKLLLVVHFVLCFSVRYVQYVVAADQRPRSKRRVSAMDKQGSDQRTIRKTNAIIGEFAFDNAIDANKGETAEYLAQMASELFTLAKTARLERLSLLLDFVRREAEAETGAA</sequence>
<organism evidence="1 2">
    <name type="scientific">Methylocella tundrae</name>
    <dbReference type="NCBI Taxonomy" id="227605"/>
    <lineage>
        <taxon>Bacteria</taxon>
        <taxon>Pseudomonadati</taxon>
        <taxon>Pseudomonadota</taxon>
        <taxon>Alphaproteobacteria</taxon>
        <taxon>Hyphomicrobiales</taxon>
        <taxon>Beijerinckiaceae</taxon>
        <taxon>Methylocella</taxon>
    </lineage>
</organism>
<protein>
    <submittedName>
        <fullName evidence="1">Uncharacterized protein</fullName>
    </submittedName>
</protein>
<evidence type="ECO:0000313" key="1">
    <source>
        <dbReference type="EMBL" id="VTZ50917.1"/>
    </source>
</evidence>
<keyword evidence="2" id="KW-1185">Reference proteome</keyword>
<accession>A0A8B6M7Y9</accession>